<gene>
    <name evidence="2" type="ORF">MKW98_011737</name>
</gene>
<keyword evidence="3" id="KW-1185">Reference proteome</keyword>
<comment type="caution">
    <text evidence="2">The sequence shown here is derived from an EMBL/GenBank/DDBJ whole genome shotgun (WGS) entry which is preliminary data.</text>
</comment>
<feature type="non-terminal residue" evidence="2">
    <location>
        <position position="1"/>
    </location>
</feature>
<feature type="region of interest" description="Disordered" evidence="1">
    <location>
        <begin position="603"/>
        <end position="638"/>
    </location>
</feature>
<evidence type="ECO:0000313" key="2">
    <source>
        <dbReference type="EMBL" id="KAI3872245.1"/>
    </source>
</evidence>
<evidence type="ECO:0000256" key="1">
    <source>
        <dbReference type="SAM" id="MobiDB-lite"/>
    </source>
</evidence>
<name>A0AAD4S7W3_9MAGN</name>
<accession>A0AAD4S7W3</accession>
<dbReference type="PANTHER" id="PTHR34361">
    <property type="entry name" value="OS08G0157800 PROTEIN"/>
    <property type="match status" value="1"/>
</dbReference>
<feature type="compositionally biased region" description="Polar residues" evidence="1">
    <location>
        <begin position="620"/>
        <end position="638"/>
    </location>
</feature>
<feature type="compositionally biased region" description="Acidic residues" evidence="1">
    <location>
        <begin position="856"/>
        <end position="876"/>
    </location>
</feature>
<dbReference type="Proteomes" id="UP001202328">
    <property type="component" value="Unassembled WGS sequence"/>
</dbReference>
<dbReference type="PANTHER" id="PTHR34361:SF2">
    <property type="entry name" value="OS08G0157800 PROTEIN"/>
    <property type="match status" value="1"/>
</dbReference>
<organism evidence="2 3">
    <name type="scientific">Papaver atlanticum</name>
    <dbReference type="NCBI Taxonomy" id="357466"/>
    <lineage>
        <taxon>Eukaryota</taxon>
        <taxon>Viridiplantae</taxon>
        <taxon>Streptophyta</taxon>
        <taxon>Embryophyta</taxon>
        <taxon>Tracheophyta</taxon>
        <taxon>Spermatophyta</taxon>
        <taxon>Magnoliopsida</taxon>
        <taxon>Ranunculales</taxon>
        <taxon>Papaveraceae</taxon>
        <taxon>Papaveroideae</taxon>
        <taxon>Papaver</taxon>
    </lineage>
</organism>
<proteinExistence type="predicted"/>
<reference evidence="2" key="1">
    <citation type="submission" date="2022-04" db="EMBL/GenBank/DDBJ databases">
        <title>A functionally conserved STORR gene fusion in Papaver species that diverged 16.8 million years ago.</title>
        <authorList>
            <person name="Catania T."/>
        </authorList>
    </citation>
    <scope>NUCLEOTIDE SEQUENCE</scope>
    <source>
        <strain evidence="2">S-188037</strain>
    </source>
</reference>
<protein>
    <submittedName>
        <fullName evidence="2">Uncharacterized protein</fullName>
    </submittedName>
</protein>
<feature type="region of interest" description="Disordered" evidence="1">
    <location>
        <begin position="851"/>
        <end position="877"/>
    </location>
</feature>
<sequence length="1180" mass="128041">LYVSSPESRETNPSSFASQSESLTSCIKMMGLGSLDYTGVGVGGGGGGGLTSPTTSNLSPLAPPFTIDLSNHNKSYGLDQESFAYLSYPSSSSHGNNNWLHLHPPTTATTTLSESFTNPNLEIESLTGYVPSTTTPTSNNNQNYSYGQHNKPYYFDSQTVGNLGGGGGGNGNTFVPIVSPNATSIANTATCNTFTHVHRSDKVVSKNLIREGLEPYYQPRFPLAGIRDKKSSPSVVIRKPDGSDIITMSGAPAAPPEMSKPVHYTPNVSGLDYGTPTWGGFWNRAGEWEDHGSRKEHDGNFGWTDKVLTGSSTSKNSPFEEIPLADGWTAACGEASGVSLGKTVEPLPGEYDINSLSAKFESSAKENARTSISNMPRHSLFSSSTFFPEISEPPFPVEDPYTVSATKPWSQLSANNSSFNKSFSSLDDPQFYSSSAYFSVGPTSSAAGTIFSAPNKSVKSANVNPIERAGNTCFNSEDFRDCTPSSAYRKDPLIQLSVERKESIADTSSVKDEMDRTNHTLMNSSTLQKDIISNGGPILQNSWNQFFNGEQENQLNFNDASTVKPTVASVESSSDTFDRLNPPVDSPCWKGAPAFRSFPFTGKEVQDPQILPINDGDDTASISKPENENPISKENVQEANGNISSSLQGLPLKTRDRNGVQLSYGSEERSKEGFVASKAEEKVTVGRGLDTADPVGEGSDTSPSKQRVLELDACLLINAMHNLSELLLATCLSGASTLEEQNHEILQRITINLNTCALMKPGTMRSGPGLSFPQSMSSCSDKSLTDTRKGVVGGISQVTTKESHAHQNQCESQTVVKGWMSSTMCQDLVSQFGDSGPEKDNDMIQRIKKHLKESRDDFDDGDGGGDDDDDDDEEEVSLSRVQLYKNLWLEAEAAMCSMKYNARCASMKIEKEYRQQQEKDSCMTGKKTINVEERLSSKILGDQNSFEALSPPTKHKLSATTTQETNQTNTNNQVEDVEASVMARLHLLKCRVDNSSSMSTEGNQLQGVKDSLNTETIAKEASKANTNDQANDIEAPVMARLNILKCLVDNSSCVSTDGNQPQEYTNNVADTETAKRTFSPDRASGTNVEIKAQPIQVVEQGFTKRSKLWPFVVVDETEDEISSLQGLKDVPNVGGLCVPGESIIQSYIPDKFGKRVSVGSYDSPSSEWEHVLKDELTWQN</sequence>
<feature type="region of interest" description="Disordered" evidence="1">
    <location>
        <begin position="945"/>
        <end position="966"/>
    </location>
</feature>
<dbReference type="EMBL" id="JAJJMB010012966">
    <property type="protein sequence ID" value="KAI3872245.1"/>
    <property type="molecule type" value="Genomic_DNA"/>
</dbReference>
<dbReference type="AlphaFoldDB" id="A0AAD4S7W3"/>
<evidence type="ECO:0000313" key="3">
    <source>
        <dbReference type="Proteomes" id="UP001202328"/>
    </source>
</evidence>